<dbReference type="InterPro" id="IPR014729">
    <property type="entry name" value="Rossmann-like_a/b/a_fold"/>
</dbReference>
<organism evidence="3 4">
    <name type="scientific">Sulfurimonas xiamenensis</name>
    <dbReference type="NCBI Taxonomy" id="2590021"/>
    <lineage>
        <taxon>Bacteria</taxon>
        <taxon>Pseudomonadati</taxon>
        <taxon>Campylobacterota</taxon>
        <taxon>Epsilonproteobacteria</taxon>
        <taxon>Campylobacterales</taxon>
        <taxon>Sulfurimonadaceae</taxon>
        <taxon>Sulfurimonas</taxon>
    </lineage>
</organism>
<comment type="similarity">
    <text evidence="1">Belongs to the universal stress protein A family.</text>
</comment>
<evidence type="ECO:0000313" key="4">
    <source>
        <dbReference type="Proteomes" id="UP000326061"/>
    </source>
</evidence>
<protein>
    <submittedName>
        <fullName evidence="3">Universal stress protein</fullName>
    </submittedName>
</protein>
<dbReference type="Gene3D" id="3.40.50.620">
    <property type="entry name" value="HUPs"/>
    <property type="match status" value="2"/>
</dbReference>
<reference evidence="4" key="1">
    <citation type="submission" date="2019-06" db="EMBL/GenBank/DDBJ databases">
        <title>Sulfurimonas gotlandica sp. nov., a chemoautotrophic and psychrotolerant epsilonproteobacterium isolated from a pelagic redoxcline, and an emended description of the genus Sulfurimonas.</title>
        <authorList>
            <person name="Wang S."/>
            <person name="Jiang L."/>
            <person name="Shao Z."/>
        </authorList>
    </citation>
    <scope>NUCLEOTIDE SEQUENCE [LARGE SCALE GENOMIC DNA]</scope>
    <source>
        <strain evidence="4">1-1N</strain>
    </source>
</reference>
<evidence type="ECO:0000313" key="3">
    <source>
        <dbReference type="EMBL" id="QFR43446.1"/>
    </source>
</evidence>
<dbReference type="CDD" id="cd00293">
    <property type="entry name" value="USP-like"/>
    <property type="match status" value="1"/>
</dbReference>
<evidence type="ECO:0000256" key="1">
    <source>
        <dbReference type="ARBA" id="ARBA00008791"/>
    </source>
</evidence>
<feature type="domain" description="UspA" evidence="2">
    <location>
        <begin position="6"/>
        <end position="132"/>
    </location>
</feature>
<keyword evidence="4" id="KW-1185">Reference proteome</keyword>
<accession>A0AAJ4DMW6</accession>
<dbReference type="KEGG" id="suln:FJR47_05830"/>
<dbReference type="Proteomes" id="UP000326061">
    <property type="component" value="Chromosome"/>
</dbReference>
<gene>
    <name evidence="3" type="ORF">FJR47_05830</name>
</gene>
<dbReference type="RefSeq" id="WP_152299509.1">
    <property type="nucleotide sequence ID" value="NZ_CP041166.1"/>
</dbReference>
<dbReference type="PANTHER" id="PTHR46268">
    <property type="entry name" value="STRESS RESPONSE PROTEIN NHAX"/>
    <property type="match status" value="1"/>
</dbReference>
<dbReference type="Pfam" id="PF00582">
    <property type="entry name" value="Usp"/>
    <property type="match status" value="1"/>
</dbReference>
<dbReference type="AlphaFoldDB" id="A0AAJ4DMW6"/>
<dbReference type="PANTHER" id="PTHR46268:SF15">
    <property type="entry name" value="UNIVERSAL STRESS PROTEIN HP_0031"/>
    <property type="match status" value="1"/>
</dbReference>
<dbReference type="EMBL" id="CP041166">
    <property type="protein sequence ID" value="QFR43446.1"/>
    <property type="molecule type" value="Genomic_DNA"/>
</dbReference>
<dbReference type="InterPro" id="IPR006016">
    <property type="entry name" value="UspA"/>
</dbReference>
<dbReference type="SUPFAM" id="SSF52402">
    <property type="entry name" value="Adenine nucleotide alpha hydrolases-like"/>
    <property type="match status" value="2"/>
</dbReference>
<name>A0AAJ4DMW6_9BACT</name>
<proteinExistence type="inferred from homology"/>
<evidence type="ECO:0000259" key="2">
    <source>
        <dbReference type="Pfam" id="PF00582"/>
    </source>
</evidence>
<dbReference type="InterPro" id="IPR006015">
    <property type="entry name" value="Universal_stress_UspA"/>
</dbReference>
<dbReference type="PRINTS" id="PR01438">
    <property type="entry name" value="UNVRSLSTRESS"/>
</dbReference>
<sequence>MKKFIILVPIDFSKSSYVVLKKTLNFAKKKDADIHIVHVVENPLFLKQIDLDSIKESTFRELSKDFPLLKKENYHCISGKIKVEINNTAKILDADMIIMGKSGETHFLNELFMGSSTKEIVNYAQIPVLVVKSDHNLEYQNILVLTDLSNDSAKAIREIIKIFSNSHIKLLNLFSPPLDNKIDIYGFNEEDLLQYQSDLEKKSQKKIDAFLDSLALPKNINISASAKKSSLSPKSFKEEMADINFDLIAIHAVQNNVSFFAFDILEHSDVDVFIVK</sequence>